<name>A0A1Y2DBK1_9PEZI</name>
<accession>A0A1Y2DBK1</accession>
<evidence type="ECO:0000256" key="8">
    <source>
        <dbReference type="ARBA" id="ARBA00022786"/>
    </source>
</evidence>
<evidence type="ECO:0000256" key="1">
    <source>
        <dbReference type="ARBA" id="ARBA00004123"/>
    </source>
</evidence>
<evidence type="ECO:0000256" key="10">
    <source>
        <dbReference type="ARBA" id="ARBA00023242"/>
    </source>
</evidence>
<dbReference type="EC" id="2.3.2.23" evidence="3"/>
<dbReference type="SUPFAM" id="SSF54495">
    <property type="entry name" value="UBC-like"/>
    <property type="match status" value="1"/>
</dbReference>
<feature type="domain" description="UBC core" evidence="16">
    <location>
        <begin position="5"/>
        <end position="159"/>
    </location>
</feature>
<dbReference type="InterPro" id="IPR016135">
    <property type="entry name" value="UBQ-conjugating_enzyme/RWD"/>
</dbReference>
<dbReference type="SMART" id="SM00212">
    <property type="entry name" value="UBCc"/>
    <property type="match status" value="1"/>
</dbReference>
<dbReference type="GO" id="GO:0061631">
    <property type="term" value="F:ubiquitin conjugating enzyme activity"/>
    <property type="evidence" value="ECO:0007669"/>
    <property type="project" value="UniProtKB-EC"/>
</dbReference>
<evidence type="ECO:0000256" key="7">
    <source>
        <dbReference type="ARBA" id="ARBA00022741"/>
    </source>
</evidence>
<dbReference type="PANTHER" id="PTHR46116:SF26">
    <property type="entry name" value="UBIQUITIN-CONJUGATING ENZYME E2 Z"/>
    <property type="match status" value="1"/>
</dbReference>
<keyword evidence="4" id="KW-0963">Cytoplasm</keyword>
<dbReference type="GO" id="GO:0043066">
    <property type="term" value="P:negative regulation of apoptotic process"/>
    <property type="evidence" value="ECO:0007669"/>
    <property type="project" value="TreeGrafter"/>
</dbReference>
<comment type="subcellular location">
    <subcellularLocation>
        <location evidence="2">Cytoplasm</location>
    </subcellularLocation>
    <subcellularLocation>
        <location evidence="1">Nucleus</location>
    </subcellularLocation>
</comment>
<dbReference type="STRING" id="1141098.A0A1Y2DBK1"/>
<protein>
    <recommendedName>
        <fullName evidence="11">Ubiquitin-conjugating enzyme E2 Z</fullName>
        <ecNumber evidence="3">2.3.2.23</ecNumber>
    </recommendedName>
    <alternativeName>
        <fullName evidence="12">E2 ubiquitin-conjugating enzyme Z</fullName>
    </alternativeName>
    <alternativeName>
        <fullName evidence="14">Ubiquitin carrier protein Z</fullName>
    </alternativeName>
    <alternativeName>
        <fullName evidence="13">Ubiquitin-protein ligase Z</fullName>
    </alternativeName>
</protein>
<keyword evidence="10" id="KW-0539">Nucleus</keyword>
<dbReference type="GO" id="GO:0005524">
    <property type="term" value="F:ATP binding"/>
    <property type="evidence" value="ECO:0007669"/>
    <property type="project" value="UniProtKB-KW"/>
</dbReference>
<evidence type="ECO:0000256" key="13">
    <source>
        <dbReference type="ARBA" id="ARBA00042316"/>
    </source>
</evidence>
<evidence type="ECO:0000313" key="17">
    <source>
        <dbReference type="EMBL" id="ORY56653.1"/>
    </source>
</evidence>
<evidence type="ECO:0000256" key="12">
    <source>
        <dbReference type="ARBA" id="ARBA00041798"/>
    </source>
</evidence>
<dbReference type="RefSeq" id="XP_040710232.1">
    <property type="nucleotide sequence ID" value="XM_040861412.1"/>
</dbReference>
<keyword evidence="8" id="KW-0833">Ubl conjugation pathway</keyword>
<dbReference type="GO" id="GO:0005634">
    <property type="term" value="C:nucleus"/>
    <property type="evidence" value="ECO:0007669"/>
    <property type="project" value="UniProtKB-SubCell"/>
</dbReference>
<keyword evidence="18" id="KW-1185">Reference proteome</keyword>
<dbReference type="InterPro" id="IPR000608">
    <property type="entry name" value="UBC"/>
</dbReference>
<dbReference type="GO" id="GO:0004869">
    <property type="term" value="F:cysteine-type endopeptidase inhibitor activity"/>
    <property type="evidence" value="ECO:0007669"/>
    <property type="project" value="TreeGrafter"/>
</dbReference>
<keyword evidence="6" id="KW-0053">Apoptosis</keyword>
<dbReference type="InParanoid" id="A0A1Y2DBK1"/>
<evidence type="ECO:0000256" key="2">
    <source>
        <dbReference type="ARBA" id="ARBA00004496"/>
    </source>
</evidence>
<keyword evidence="9" id="KW-0067">ATP-binding</keyword>
<evidence type="ECO:0000256" key="15">
    <source>
        <dbReference type="SAM" id="MobiDB-lite"/>
    </source>
</evidence>
<evidence type="ECO:0000256" key="5">
    <source>
        <dbReference type="ARBA" id="ARBA00022679"/>
    </source>
</evidence>
<evidence type="ECO:0000256" key="4">
    <source>
        <dbReference type="ARBA" id="ARBA00022490"/>
    </source>
</evidence>
<evidence type="ECO:0000256" key="11">
    <source>
        <dbReference type="ARBA" id="ARBA00039894"/>
    </source>
</evidence>
<dbReference type="GO" id="GO:0006915">
    <property type="term" value="P:apoptotic process"/>
    <property type="evidence" value="ECO:0007669"/>
    <property type="project" value="UniProtKB-KW"/>
</dbReference>
<gene>
    <name evidence="17" type="ORF">BCR38DRAFT_450826</name>
</gene>
<comment type="caution">
    <text evidence="17">The sequence shown here is derived from an EMBL/GenBank/DDBJ whole genome shotgun (WGS) entry which is preliminary data.</text>
</comment>
<feature type="region of interest" description="Disordered" evidence="15">
    <location>
        <begin position="227"/>
        <end position="314"/>
    </location>
</feature>
<evidence type="ECO:0000259" key="16">
    <source>
        <dbReference type="PROSITE" id="PS50127"/>
    </source>
</evidence>
<dbReference type="EMBL" id="MCFJ01000022">
    <property type="protein sequence ID" value="ORY56653.1"/>
    <property type="molecule type" value="Genomic_DNA"/>
</dbReference>
<sequence>MATTLRTKRMTREHGELIKANPDYFVYFKDDGLTKFDAYVVGPEDTLYQHKFVKLRFEIPEKYPLVPPKVTFIQHSGQRIHPNLYVEGKVCLSIIGTWPGEPWAYGMNCHTVLITIRSLLDNQPYKHEPNQPDDPAFNRFVQFSTWRCLLLDYLRNEKEELGKAFLQKCVLENGPNMLEELHRQRMTHALKKEAFTCPYVSGKARTIRHPDYDSLIQDLTAAISTASGGGAPKAFEKRAREEDDAPQSASGRGNVADFTEQHKGKRAKKGSSGAVAGVPNGDFGRCAEKPIALDEAQVTASPKKTAKETSSSLT</sequence>
<proteinExistence type="predicted"/>
<organism evidence="17 18">
    <name type="scientific">Pseudomassariella vexata</name>
    <dbReference type="NCBI Taxonomy" id="1141098"/>
    <lineage>
        <taxon>Eukaryota</taxon>
        <taxon>Fungi</taxon>
        <taxon>Dikarya</taxon>
        <taxon>Ascomycota</taxon>
        <taxon>Pezizomycotina</taxon>
        <taxon>Sordariomycetes</taxon>
        <taxon>Xylariomycetidae</taxon>
        <taxon>Amphisphaeriales</taxon>
        <taxon>Pseudomassariaceae</taxon>
        <taxon>Pseudomassariella</taxon>
    </lineage>
</organism>
<dbReference type="GO" id="GO:0005737">
    <property type="term" value="C:cytoplasm"/>
    <property type="evidence" value="ECO:0007669"/>
    <property type="project" value="UniProtKB-SubCell"/>
</dbReference>
<dbReference type="PANTHER" id="PTHR46116">
    <property type="entry name" value="(E3-INDEPENDENT) E2 UBIQUITIN-CONJUGATING ENZYME"/>
    <property type="match status" value="1"/>
</dbReference>
<evidence type="ECO:0000256" key="6">
    <source>
        <dbReference type="ARBA" id="ARBA00022703"/>
    </source>
</evidence>
<evidence type="ECO:0000256" key="14">
    <source>
        <dbReference type="ARBA" id="ARBA00042401"/>
    </source>
</evidence>
<evidence type="ECO:0000256" key="3">
    <source>
        <dbReference type="ARBA" id="ARBA00012486"/>
    </source>
</evidence>
<dbReference type="OrthoDB" id="47801at2759"/>
<feature type="compositionally biased region" description="Polar residues" evidence="15">
    <location>
        <begin position="298"/>
        <end position="314"/>
    </location>
</feature>
<keyword evidence="5" id="KW-0808">Transferase</keyword>
<dbReference type="AlphaFoldDB" id="A0A1Y2DBK1"/>
<dbReference type="Pfam" id="PF00179">
    <property type="entry name" value="UQ_con"/>
    <property type="match status" value="1"/>
</dbReference>
<reference evidence="17 18" key="1">
    <citation type="submission" date="2016-07" db="EMBL/GenBank/DDBJ databases">
        <title>Pervasive Adenine N6-methylation of Active Genes in Fungi.</title>
        <authorList>
            <consortium name="DOE Joint Genome Institute"/>
            <person name="Mondo S.J."/>
            <person name="Dannebaum R.O."/>
            <person name="Kuo R.C."/>
            <person name="Labutti K."/>
            <person name="Haridas S."/>
            <person name="Kuo A."/>
            <person name="Salamov A."/>
            <person name="Ahrendt S.R."/>
            <person name="Lipzen A."/>
            <person name="Sullivan W."/>
            <person name="Andreopoulos W.B."/>
            <person name="Clum A."/>
            <person name="Lindquist E."/>
            <person name="Daum C."/>
            <person name="Ramamoorthy G.K."/>
            <person name="Gryganskyi A."/>
            <person name="Culley D."/>
            <person name="Magnuson J.K."/>
            <person name="James T.Y."/>
            <person name="O'Malley M.A."/>
            <person name="Stajich J.E."/>
            <person name="Spatafora J.W."/>
            <person name="Visel A."/>
            <person name="Grigoriev I.V."/>
        </authorList>
    </citation>
    <scope>NUCLEOTIDE SEQUENCE [LARGE SCALE GENOMIC DNA]</scope>
    <source>
        <strain evidence="17 18">CBS 129021</strain>
    </source>
</reference>
<dbReference type="GeneID" id="63777624"/>
<evidence type="ECO:0000256" key="9">
    <source>
        <dbReference type="ARBA" id="ARBA00022840"/>
    </source>
</evidence>
<dbReference type="Proteomes" id="UP000193689">
    <property type="component" value="Unassembled WGS sequence"/>
</dbReference>
<dbReference type="Gene3D" id="3.10.110.10">
    <property type="entry name" value="Ubiquitin Conjugating Enzyme"/>
    <property type="match status" value="1"/>
</dbReference>
<keyword evidence="7" id="KW-0547">Nucleotide-binding</keyword>
<dbReference type="PROSITE" id="PS50127">
    <property type="entry name" value="UBC_2"/>
    <property type="match status" value="1"/>
</dbReference>
<evidence type="ECO:0000313" key="18">
    <source>
        <dbReference type="Proteomes" id="UP000193689"/>
    </source>
</evidence>